<evidence type="ECO:0000256" key="1">
    <source>
        <dbReference type="SAM" id="SignalP"/>
    </source>
</evidence>
<dbReference type="GeneID" id="27692646"/>
<dbReference type="RefSeq" id="XP_016604613.1">
    <property type="nucleotide sequence ID" value="XM_016757693.1"/>
</dbReference>
<feature type="signal peptide" evidence="1">
    <location>
        <begin position="1"/>
        <end position="19"/>
    </location>
</feature>
<organism evidence="2 3">
    <name type="scientific">Spizellomyces punctatus (strain DAOM BR117)</name>
    <dbReference type="NCBI Taxonomy" id="645134"/>
    <lineage>
        <taxon>Eukaryota</taxon>
        <taxon>Fungi</taxon>
        <taxon>Fungi incertae sedis</taxon>
        <taxon>Chytridiomycota</taxon>
        <taxon>Chytridiomycota incertae sedis</taxon>
        <taxon>Chytridiomycetes</taxon>
        <taxon>Spizellomycetales</taxon>
        <taxon>Spizellomycetaceae</taxon>
        <taxon>Spizellomyces</taxon>
    </lineage>
</organism>
<dbReference type="OrthoDB" id="10285082at2759"/>
<gene>
    <name evidence="2" type="ORF">SPPG_09521</name>
</gene>
<protein>
    <submittedName>
        <fullName evidence="2">Uncharacterized protein</fullName>
    </submittedName>
</protein>
<accession>A0A0L0H797</accession>
<keyword evidence="3" id="KW-1185">Reference proteome</keyword>
<dbReference type="VEuPathDB" id="FungiDB:SPPG_09521"/>
<dbReference type="Proteomes" id="UP000053201">
    <property type="component" value="Unassembled WGS sequence"/>
</dbReference>
<dbReference type="EMBL" id="KQ257468">
    <property type="protein sequence ID" value="KNC96573.1"/>
    <property type="molecule type" value="Genomic_DNA"/>
</dbReference>
<sequence>MNRLFTAFTFLALVALTYSAPASDRQSHLVARQSNSNTKCEADPYPNLNGTFRLQNCTVEYDRQLANCDNATSTKDCKDAAKSRRTQCEAICSTTSRAVERCVKSCNRNWKTFDDKICKPITNGTDQESCNDIALSQVSACQDICLEYHKGL</sequence>
<feature type="chain" id="PRO_5005539531" evidence="1">
    <location>
        <begin position="20"/>
        <end position="152"/>
    </location>
</feature>
<name>A0A0L0H797_SPIPD</name>
<evidence type="ECO:0000313" key="3">
    <source>
        <dbReference type="Proteomes" id="UP000053201"/>
    </source>
</evidence>
<proteinExistence type="predicted"/>
<evidence type="ECO:0000313" key="2">
    <source>
        <dbReference type="EMBL" id="KNC96573.1"/>
    </source>
</evidence>
<keyword evidence="1" id="KW-0732">Signal</keyword>
<dbReference type="AlphaFoldDB" id="A0A0L0H797"/>
<reference evidence="2 3" key="1">
    <citation type="submission" date="2009-08" db="EMBL/GenBank/DDBJ databases">
        <title>The Genome Sequence of Spizellomyces punctatus strain DAOM BR117.</title>
        <authorList>
            <consortium name="The Broad Institute Genome Sequencing Platform"/>
            <person name="Russ C."/>
            <person name="Cuomo C."/>
            <person name="Shea T."/>
            <person name="Young S.K."/>
            <person name="Zeng Q."/>
            <person name="Koehrsen M."/>
            <person name="Haas B."/>
            <person name="Borodovsky M."/>
            <person name="Guigo R."/>
            <person name="Alvarado L."/>
            <person name="Berlin A."/>
            <person name="Bochicchio J."/>
            <person name="Borenstein D."/>
            <person name="Chapman S."/>
            <person name="Chen Z."/>
            <person name="Engels R."/>
            <person name="Freedman E."/>
            <person name="Gellesch M."/>
            <person name="Goldberg J."/>
            <person name="Griggs A."/>
            <person name="Gujja S."/>
            <person name="Heiman D."/>
            <person name="Hepburn T."/>
            <person name="Howarth C."/>
            <person name="Jen D."/>
            <person name="Larson L."/>
            <person name="Lewis B."/>
            <person name="Mehta T."/>
            <person name="Park D."/>
            <person name="Pearson M."/>
            <person name="Roberts A."/>
            <person name="Saif S."/>
            <person name="Shenoy N."/>
            <person name="Sisk P."/>
            <person name="Stolte C."/>
            <person name="Sykes S."/>
            <person name="Thomson T."/>
            <person name="Walk T."/>
            <person name="White J."/>
            <person name="Yandava C."/>
            <person name="Burger G."/>
            <person name="Gray M.W."/>
            <person name="Holland P.W.H."/>
            <person name="King N."/>
            <person name="Lang F.B.F."/>
            <person name="Roger A.J."/>
            <person name="Ruiz-Trillo I."/>
            <person name="Lander E."/>
            <person name="Nusbaum C."/>
        </authorList>
    </citation>
    <scope>NUCLEOTIDE SEQUENCE [LARGE SCALE GENOMIC DNA]</scope>
    <source>
        <strain evidence="2 3">DAOM BR117</strain>
    </source>
</reference>
<dbReference type="InParanoid" id="A0A0L0H797"/>